<gene>
    <name evidence="1" type="primary">WBGene00099383</name>
</gene>
<accession>A0A8R1Y7Z0</accession>
<proteinExistence type="predicted"/>
<dbReference type="Proteomes" id="UP000005239">
    <property type="component" value="Unassembled WGS sequence"/>
</dbReference>
<evidence type="ECO:0000313" key="1">
    <source>
        <dbReference type="EnsemblMetazoa" id="PPA09829.1"/>
    </source>
</evidence>
<reference evidence="1" key="2">
    <citation type="submission" date="2022-06" db="UniProtKB">
        <authorList>
            <consortium name="EnsemblMetazoa"/>
        </authorList>
    </citation>
    <scope>IDENTIFICATION</scope>
    <source>
        <strain evidence="1">PS312</strain>
    </source>
</reference>
<sequence>MHNYSQIHRESEAALQDRIRELEKQLKSSGGTAAAPSALAVKLAGTAPPIAAPTTAPNPAAAPSAVHSVVQEMKGFTQINGNIYVEIIYVGNPKVNYVPLASAPKSKMLEDLVKRMTAEKKR</sequence>
<protein>
    <submittedName>
        <fullName evidence="1">Uncharacterized protein</fullName>
    </submittedName>
</protein>
<name>A0A2A6B5N4_PRIPA</name>
<accession>A0A2A6B5N4</accession>
<dbReference type="EnsemblMetazoa" id="PPA09829.1">
    <property type="protein sequence ID" value="PPA09829.1"/>
    <property type="gene ID" value="WBGene00099383"/>
</dbReference>
<dbReference type="AlphaFoldDB" id="A0A2A6B5N4"/>
<keyword evidence="2" id="KW-1185">Reference proteome</keyword>
<evidence type="ECO:0000313" key="2">
    <source>
        <dbReference type="Proteomes" id="UP000005239"/>
    </source>
</evidence>
<organism evidence="1 2">
    <name type="scientific">Pristionchus pacificus</name>
    <name type="common">Parasitic nematode worm</name>
    <dbReference type="NCBI Taxonomy" id="54126"/>
    <lineage>
        <taxon>Eukaryota</taxon>
        <taxon>Metazoa</taxon>
        <taxon>Ecdysozoa</taxon>
        <taxon>Nematoda</taxon>
        <taxon>Chromadorea</taxon>
        <taxon>Rhabditida</taxon>
        <taxon>Rhabditina</taxon>
        <taxon>Diplogasteromorpha</taxon>
        <taxon>Diplogasteroidea</taxon>
        <taxon>Neodiplogasteridae</taxon>
        <taxon>Pristionchus</taxon>
    </lineage>
</organism>
<reference evidence="2" key="1">
    <citation type="journal article" date="2008" name="Nat. Genet.">
        <title>The Pristionchus pacificus genome provides a unique perspective on nematode lifestyle and parasitism.</title>
        <authorList>
            <person name="Dieterich C."/>
            <person name="Clifton S.W."/>
            <person name="Schuster L.N."/>
            <person name="Chinwalla A."/>
            <person name="Delehaunty K."/>
            <person name="Dinkelacker I."/>
            <person name="Fulton L."/>
            <person name="Fulton R."/>
            <person name="Godfrey J."/>
            <person name="Minx P."/>
            <person name="Mitreva M."/>
            <person name="Roeseler W."/>
            <person name="Tian H."/>
            <person name="Witte H."/>
            <person name="Yang S.P."/>
            <person name="Wilson R.K."/>
            <person name="Sommer R.J."/>
        </authorList>
    </citation>
    <scope>NUCLEOTIDE SEQUENCE [LARGE SCALE GENOMIC DNA]</scope>
    <source>
        <strain evidence="2">PS312</strain>
    </source>
</reference>